<dbReference type="SMART" id="SM00100">
    <property type="entry name" value="cNMP"/>
    <property type="match status" value="1"/>
</dbReference>
<dbReference type="PANTHER" id="PTHR45689:SF14">
    <property type="entry name" value="CYCLIC NUCLEOTIDE-GATED CATION CHANNEL SUBUNIT A-LIKE PROTEIN"/>
    <property type="match status" value="1"/>
</dbReference>
<feature type="transmembrane region" description="Helical" evidence="1">
    <location>
        <begin position="378"/>
        <end position="395"/>
    </location>
</feature>
<reference evidence="3 4" key="1">
    <citation type="journal article" date="2024" name="BMC Genomics">
        <title>De novo assembly and annotation of Popillia japonica's genome with initial clues to its potential as an invasive pest.</title>
        <authorList>
            <person name="Cucini C."/>
            <person name="Boschi S."/>
            <person name="Funari R."/>
            <person name="Cardaioli E."/>
            <person name="Iannotti N."/>
            <person name="Marturano G."/>
            <person name="Paoli F."/>
            <person name="Bruttini M."/>
            <person name="Carapelli A."/>
            <person name="Frati F."/>
            <person name="Nardi F."/>
        </authorList>
    </citation>
    <scope>NUCLEOTIDE SEQUENCE [LARGE SCALE GENOMIC DNA]</scope>
    <source>
        <strain evidence="3">DMR45628</strain>
    </source>
</reference>
<keyword evidence="1" id="KW-0812">Transmembrane</keyword>
<dbReference type="PROSITE" id="PS00889">
    <property type="entry name" value="CNMP_BINDING_2"/>
    <property type="match status" value="1"/>
</dbReference>
<dbReference type="PANTHER" id="PTHR45689">
    <property type="entry name" value="I[[H]] CHANNEL, ISOFORM E"/>
    <property type="match status" value="1"/>
</dbReference>
<dbReference type="InterPro" id="IPR051413">
    <property type="entry name" value="K/Na_HCN_channel"/>
</dbReference>
<dbReference type="GO" id="GO:0003254">
    <property type="term" value="P:regulation of membrane depolarization"/>
    <property type="evidence" value="ECO:0007669"/>
    <property type="project" value="TreeGrafter"/>
</dbReference>
<dbReference type="InterPro" id="IPR000595">
    <property type="entry name" value="cNMP-bd_dom"/>
</dbReference>
<dbReference type="CDD" id="cd00038">
    <property type="entry name" value="CAP_ED"/>
    <property type="match status" value="1"/>
</dbReference>
<proteinExistence type="predicted"/>
<dbReference type="Gene3D" id="2.60.120.10">
    <property type="entry name" value="Jelly Rolls"/>
    <property type="match status" value="1"/>
</dbReference>
<dbReference type="InterPro" id="IPR018490">
    <property type="entry name" value="cNMP-bd_dom_sf"/>
</dbReference>
<feature type="transmembrane region" description="Helical" evidence="1">
    <location>
        <begin position="171"/>
        <end position="191"/>
    </location>
</feature>
<dbReference type="Gene3D" id="1.10.287.630">
    <property type="entry name" value="Helix hairpin bin"/>
    <property type="match status" value="1"/>
</dbReference>
<feature type="transmembrane region" description="Helical" evidence="1">
    <location>
        <begin position="92"/>
        <end position="111"/>
    </location>
</feature>
<dbReference type="GO" id="GO:0005249">
    <property type="term" value="F:voltage-gated potassium channel activity"/>
    <property type="evidence" value="ECO:0007669"/>
    <property type="project" value="TreeGrafter"/>
</dbReference>
<dbReference type="GO" id="GO:0035725">
    <property type="term" value="P:sodium ion transmembrane transport"/>
    <property type="evidence" value="ECO:0007669"/>
    <property type="project" value="TreeGrafter"/>
</dbReference>
<dbReference type="PROSITE" id="PS50042">
    <property type="entry name" value="CNMP_BINDING_3"/>
    <property type="match status" value="1"/>
</dbReference>
<keyword evidence="1" id="KW-1133">Transmembrane helix</keyword>
<dbReference type="SUPFAM" id="SSF51206">
    <property type="entry name" value="cAMP-binding domain-like"/>
    <property type="match status" value="1"/>
</dbReference>
<evidence type="ECO:0000313" key="3">
    <source>
        <dbReference type="EMBL" id="KAK9717815.1"/>
    </source>
</evidence>
<dbReference type="Pfam" id="PF00027">
    <property type="entry name" value="cNMP_binding"/>
    <property type="match status" value="1"/>
</dbReference>
<comment type="caution">
    <text evidence="3">The sequence shown here is derived from an EMBL/GenBank/DDBJ whole genome shotgun (WGS) entry which is preliminary data.</text>
</comment>
<protein>
    <submittedName>
        <fullName evidence="3">Cyclic nucleotide-binding domain</fullName>
    </submittedName>
</protein>
<keyword evidence="4" id="KW-1185">Reference proteome</keyword>
<accession>A0AAW1KI31</accession>
<dbReference type="Proteomes" id="UP001458880">
    <property type="component" value="Unassembled WGS sequence"/>
</dbReference>
<dbReference type="SUPFAM" id="SSF81324">
    <property type="entry name" value="Voltage-gated potassium channels"/>
    <property type="match status" value="2"/>
</dbReference>
<evidence type="ECO:0000259" key="2">
    <source>
        <dbReference type="PROSITE" id="PS50042"/>
    </source>
</evidence>
<dbReference type="EMBL" id="JASPKY010000236">
    <property type="protein sequence ID" value="KAK9717815.1"/>
    <property type="molecule type" value="Genomic_DNA"/>
</dbReference>
<dbReference type="InterPro" id="IPR014710">
    <property type="entry name" value="RmlC-like_jellyroll"/>
</dbReference>
<feature type="transmembrane region" description="Helical" evidence="1">
    <location>
        <begin position="454"/>
        <end position="475"/>
    </location>
</feature>
<dbReference type="GO" id="GO:0098855">
    <property type="term" value="C:HCN channel complex"/>
    <property type="evidence" value="ECO:0007669"/>
    <property type="project" value="TreeGrafter"/>
</dbReference>
<name>A0AAW1KI31_POPJA</name>
<evidence type="ECO:0000313" key="4">
    <source>
        <dbReference type="Proteomes" id="UP001458880"/>
    </source>
</evidence>
<sequence>MHIHSRGNVKILKKALQHQCQLPDEHRDLLVQFIASGYFVKFRRKFKNLVICSAKNPRSKTFFKSTAAIHLEVQTHLQFYYNMIHPFSMLRITWEFFMMFVFFILLVYIPLDACFTSQGSNVDLYKIPRIILDTICLLDIGMYFVTGYQDSATRRVIMDPKLVAICYLKTWFAIDLLSSINTDIFILIFQMRRKTLSLKLPSFLKIFRVVTLFRRSVVLCIVWSSCSLYLIAEYAEEAWSKKITRAVSGSRGVWMGLRQCTLRVIMNFLLISYGPSLKPSNQLEVFDFFKSYGPSLKPSNQLEHDCQLPNRHKNLLVQFIDSGYFVNLRRKIRSYVLCSENNPRSKMFLKSSATIYSEIQNHLQLYYYMIHPFSMMRVMWEMFMMVVFLILLVYIPLDVCFTIKATLYDRLPRIFLDFVCLVDIAMSFMTGYQDDSTKKIIMAPKVVAVRYLKTWFFVDLISSINTDIFIIIFNLKEHGMWLKLPAYLKFFHITTLIKYMGRFREWKETSLYRFKMMKMFMLFIILVLSMEIILISLGWIFKLAATAQIIQIVMKYSSLNDKYYQMVQQFQEYMKSKSLPETVQKRVLAYFEFRFQRNYYKENEILASLSNQLKQEIIVHTCGKLLNHTVIFKDIPQPFLIRVSYLMKMEIYLPNDVVILAGSEAHAMYFILTGMVAVYDKYGKEVCHLADGSYFGEMSLFLQEQRRSASVVSIDFCEMYTISRTDFAEAVAPYPDLLEKLEKLAKERLKAFIAEEEARRYSSDYQTLWQTEGGKASRTRTYYNI</sequence>
<evidence type="ECO:0000256" key="1">
    <source>
        <dbReference type="SAM" id="Phobius"/>
    </source>
</evidence>
<feature type="transmembrane region" description="Helical" evidence="1">
    <location>
        <begin position="415"/>
        <end position="433"/>
    </location>
</feature>
<feature type="transmembrane region" description="Helical" evidence="1">
    <location>
        <begin position="520"/>
        <end position="541"/>
    </location>
</feature>
<dbReference type="InterPro" id="IPR018488">
    <property type="entry name" value="cNMP-bd_CS"/>
</dbReference>
<feature type="domain" description="Cyclic nucleotide-binding" evidence="2">
    <location>
        <begin position="631"/>
        <end position="748"/>
    </location>
</feature>
<dbReference type="AlphaFoldDB" id="A0AAW1KI31"/>
<keyword evidence="1" id="KW-0472">Membrane</keyword>
<gene>
    <name evidence="3" type="ORF">QE152_g23536</name>
</gene>
<feature type="transmembrane region" description="Helical" evidence="1">
    <location>
        <begin position="212"/>
        <end position="232"/>
    </location>
</feature>
<organism evidence="3 4">
    <name type="scientific">Popillia japonica</name>
    <name type="common">Japanese beetle</name>
    <dbReference type="NCBI Taxonomy" id="7064"/>
    <lineage>
        <taxon>Eukaryota</taxon>
        <taxon>Metazoa</taxon>
        <taxon>Ecdysozoa</taxon>
        <taxon>Arthropoda</taxon>
        <taxon>Hexapoda</taxon>
        <taxon>Insecta</taxon>
        <taxon>Pterygota</taxon>
        <taxon>Neoptera</taxon>
        <taxon>Endopterygota</taxon>
        <taxon>Coleoptera</taxon>
        <taxon>Polyphaga</taxon>
        <taxon>Scarabaeiformia</taxon>
        <taxon>Scarabaeidae</taxon>
        <taxon>Rutelinae</taxon>
        <taxon>Popillia</taxon>
    </lineage>
</organism>